<evidence type="ECO:0000256" key="2">
    <source>
        <dbReference type="ARBA" id="ARBA00022525"/>
    </source>
</evidence>
<dbReference type="Pfam" id="PF17803">
    <property type="entry name" value="Cadherin_4"/>
    <property type="match status" value="1"/>
</dbReference>
<evidence type="ECO:0000256" key="1">
    <source>
        <dbReference type="ARBA" id="ARBA00004613"/>
    </source>
</evidence>
<dbReference type="Gene3D" id="2.150.10.10">
    <property type="entry name" value="Serralysin-like metalloprotease, C-terminal"/>
    <property type="match status" value="4"/>
</dbReference>
<dbReference type="InterPro" id="IPR011049">
    <property type="entry name" value="Serralysin-like_metalloprot_C"/>
</dbReference>
<organism evidence="5 6">
    <name type="scientific">Salipiger aestuarii</name>
    <dbReference type="NCBI Taxonomy" id="568098"/>
    <lineage>
        <taxon>Bacteria</taxon>
        <taxon>Pseudomonadati</taxon>
        <taxon>Pseudomonadota</taxon>
        <taxon>Alphaproteobacteria</taxon>
        <taxon>Rhodobacterales</taxon>
        <taxon>Roseobacteraceae</taxon>
        <taxon>Salipiger</taxon>
    </lineage>
</organism>
<keyword evidence="2" id="KW-0964">Secreted</keyword>
<dbReference type="Proteomes" id="UP000249165">
    <property type="component" value="Unassembled WGS sequence"/>
</dbReference>
<evidence type="ECO:0000313" key="6">
    <source>
        <dbReference type="Proteomes" id="UP000249165"/>
    </source>
</evidence>
<feature type="domain" description="RapA2 cadherin-like" evidence="4">
    <location>
        <begin position="1037"/>
        <end position="1102"/>
    </location>
</feature>
<dbReference type="InterPro" id="IPR018511">
    <property type="entry name" value="Hemolysin-typ_Ca-bd_CS"/>
</dbReference>
<dbReference type="PANTHER" id="PTHR38340:SF1">
    <property type="entry name" value="S-LAYER PROTEIN"/>
    <property type="match status" value="1"/>
</dbReference>
<dbReference type="OrthoDB" id="7875027at2"/>
<dbReference type="GO" id="GO:0005576">
    <property type="term" value="C:extracellular region"/>
    <property type="evidence" value="ECO:0007669"/>
    <property type="project" value="UniProtKB-SubCell"/>
</dbReference>
<feature type="compositionally biased region" description="Basic and acidic residues" evidence="3">
    <location>
        <begin position="341"/>
        <end position="354"/>
    </location>
</feature>
<comment type="subcellular location">
    <subcellularLocation>
        <location evidence="1">Secreted</location>
    </subcellularLocation>
</comment>
<dbReference type="InterPro" id="IPR001343">
    <property type="entry name" value="Hemolysn_Ca-bd"/>
</dbReference>
<feature type="region of interest" description="Disordered" evidence="3">
    <location>
        <begin position="338"/>
        <end position="357"/>
    </location>
</feature>
<evidence type="ECO:0000259" key="4">
    <source>
        <dbReference type="Pfam" id="PF17803"/>
    </source>
</evidence>
<name>A0A327Y7C9_9RHOB</name>
<evidence type="ECO:0000313" key="5">
    <source>
        <dbReference type="EMBL" id="RAK16970.1"/>
    </source>
</evidence>
<proteinExistence type="predicted"/>
<dbReference type="PROSITE" id="PS00330">
    <property type="entry name" value="HEMOLYSIN_CALCIUM"/>
    <property type="match status" value="5"/>
</dbReference>
<keyword evidence="6" id="KW-1185">Reference proteome</keyword>
<dbReference type="PANTHER" id="PTHR38340">
    <property type="entry name" value="S-LAYER PROTEIN"/>
    <property type="match status" value="1"/>
</dbReference>
<dbReference type="InterPro" id="IPR010221">
    <property type="entry name" value="VCBS_dom"/>
</dbReference>
<dbReference type="Pfam" id="PF00353">
    <property type="entry name" value="HemolysinCabind"/>
    <property type="match status" value="8"/>
</dbReference>
<dbReference type="GO" id="GO:0005509">
    <property type="term" value="F:calcium ion binding"/>
    <property type="evidence" value="ECO:0007669"/>
    <property type="project" value="InterPro"/>
</dbReference>
<dbReference type="InterPro" id="IPR040853">
    <property type="entry name" value="RapA2_cadherin-like"/>
</dbReference>
<evidence type="ECO:0000256" key="3">
    <source>
        <dbReference type="SAM" id="MobiDB-lite"/>
    </source>
</evidence>
<feature type="compositionally biased region" description="Basic and acidic residues" evidence="3">
    <location>
        <begin position="709"/>
        <end position="727"/>
    </location>
</feature>
<dbReference type="InterPro" id="IPR050557">
    <property type="entry name" value="RTX_toxin/Mannuronan_C5-epim"/>
</dbReference>
<dbReference type="PRINTS" id="PR00313">
    <property type="entry name" value="CABNDNGRPT"/>
</dbReference>
<comment type="caution">
    <text evidence="5">The sequence shown here is derived from an EMBL/GenBank/DDBJ whole genome shotgun (WGS) entry which is preliminary data.</text>
</comment>
<gene>
    <name evidence="5" type="ORF">ATI53_101757</name>
</gene>
<dbReference type="RefSeq" id="WP_111550391.1">
    <property type="nucleotide sequence ID" value="NZ_LIQE01000012.1"/>
</dbReference>
<dbReference type="EMBL" id="QLMG01000017">
    <property type="protein sequence ID" value="RAK16970.1"/>
    <property type="molecule type" value="Genomic_DNA"/>
</dbReference>
<protein>
    <submittedName>
        <fullName evidence="5">VCBS repeat-containing protein</fullName>
    </submittedName>
</protein>
<sequence length="1341" mass="137720">MPSDLGSDFRTPTVLEVGTTYSLSGPGAGIGGWFTFWAEAERTYTVVLTTGNDILRNALFTLDTETTWSAPAGVTWPGAADTFAADGAVAITDPVVDWGDRYDRVTLETAGRDHPLYDLGVYTLDDFSGWYTSVVGVWSRVFSSSYGAYFGGTLDGATAYTYEITVVEGDGSGFVRDDWGDTPETAAQITAAPTASLTAPDIVVSGELEAGGDVDVFSVTLRAGFEYDIHVGSAVGPTTRVALRDIDVDLNEASSLPGGGLGIWLGSGHYEPLGGSTSGGVAVAGLSLDIAPYWDAGEEIEVFITVQSDPPPGRTGWGIGGYEIWISPADDHGGNRLTPDTIERPGRRTGHIDDTGPDARANILGEEDWFEIEGGVVDGYTYVATVTPESDTLRSLDVSLYNAMGGLVVTPRQDFLIYKAPATMRAFLAVEATFDAQIGDYTLELGQYAGKVRIFDGIRAENATGTDRADWFLLGAGNDTARGHGDHDEIDGEGGADRLYGNAGADTLSGGAGNDLLSGGDGWDRLLGDGGADRLYGNAGADTLSGGAGNDLLSGGDGWDRLLGGGGADRLYGNSGVDRLFGQDGNDTLNGGVGRDTVNGGAGRDRLLGGDGADVVTGAGGADTLFGGRGDDRLFGGDLADRLSGDGGNDLANGGRGNDTLLGGDGADTLSGLDGADSLMGGRGNDRLLGGNGNDVLRSGDGDDTLFGGRDRDRLDGGAGDDRIDGGGGDDRILAGAGADRVNAGAGDDVIVWRSGDTLIDSIDGGDGQDVLRLLLTPEQAADPRFVTDLSNWHSRIGMDSIIEVDFVTLGLSLDGIEAIEVVTGTEGLIAGDDVLALNEENKGRGFTGNVLTNDAASDPLAPLVVARVAGAADNVGADIAATYGSFRINRDGSYVYTLDGDAQSLDALNGGQVVTDSVYYMISDASGARSARLSATIYGINDTPVLSSAALTLSEDSGEVTLDVIPLGDDRDAEDGPETLVYTATTAATQGALSLVDGVLRYAPGSDFQSLSEGQAQEIVATLIATDSQGHGATSQVTITVEGRNDAPTMRDEAGFVPTTASSQTVNLARLGSDIDTDGYSSALSYAVTQAPQAGTAEISGQSLLFRQGDDFAALIHGELRTVDIGVQVTDIHGATGAGTISITVYGLNDLPIVTDGSLIATESGGAATLDLATLADDPDANEGPETLRYEIAQQPALGSARLDGRVLSFDPGSDFVALEDGDSQQVDIGFVVRDANNFPVFGTVTVTVLGGTRSPAPLGDAAHAAGSAEARQASLSVASPDELYDHSIDDALVYAGYGGAAACGLVHAAADAFALYDAADGMDGGMIDPALPGIDVFEL</sequence>
<feature type="region of interest" description="Disordered" evidence="3">
    <location>
        <begin position="690"/>
        <end position="727"/>
    </location>
</feature>
<dbReference type="SUPFAM" id="SSF51120">
    <property type="entry name" value="beta-Roll"/>
    <property type="match status" value="2"/>
</dbReference>
<dbReference type="NCBIfam" id="TIGR01965">
    <property type="entry name" value="VCBS_repeat"/>
    <property type="match status" value="2"/>
</dbReference>
<reference evidence="5 6" key="1">
    <citation type="submission" date="2018-06" db="EMBL/GenBank/DDBJ databases">
        <title>Genomic Encyclopedia of Archaeal and Bacterial Type Strains, Phase II (KMG-II): from individual species to whole genera.</title>
        <authorList>
            <person name="Goeker M."/>
        </authorList>
    </citation>
    <scope>NUCLEOTIDE SEQUENCE [LARGE SCALE GENOMIC DNA]</scope>
    <source>
        <strain evidence="5 6">DSM 22011</strain>
    </source>
</reference>
<accession>A0A327Y7C9</accession>
<dbReference type="Pfam" id="PF17963">
    <property type="entry name" value="Big_9"/>
    <property type="match status" value="1"/>
</dbReference>